<protein>
    <submittedName>
        <fullName evidence="1">Uncharacterized protein</fullName>
    </submittedName>
</protein>
<dbReference type="AlphaFoldDB" id="A0A645GSL8"/>
<organism evidence="1">
    <name type="scientific">bioreactor metagenome</name>
    <dbReference type="NCBI Taxonomy" id="1076179"/>
    <lineage>
        <taxon>unclassified sequences</taxon>
        <taxon>metagenomes</taxon>
        <taxon>ecological metagenomes</taxon>
    </lineage>
</organism>
<reference evidence="1" key="1">
    <citation type="submission" date="2019-08" db="EMBL/GenBank/DDBJ databases">
        <authorList>
            <person name="Kucharzyk K."/>
            <person name="Murdoch R.W."/>
            <person name="Higgins S."/>
            <person name="Loffler F."/>
        </authorList>
    </citation>
    <scope>NUCLEOTIDE SEQUENCE</scope>
</reference>
<dbReference type="EMBL" id="VSSQ01079894">
    <property type="protein sequence ID" value="MPN29280.1"/>
    <property type="molecule type" value="Genomic_DNA"/>
</dbReference>
<sequence>MSRQFSTQLRDQTEDFSTLIRRILGYYLTTMKHNENLLNIKASNGTVVSLFVRGRLEDHAIREVTELLRENPSLLPLRYPEYTIHILVRGLSDLYLNGVQDLDVLSTLIEEILGLSRLSPEPETADSHQPHPS</sequence>
<evidence type="ECO:0000313" key="1">
    <source>
        <dbReference type="EMBL" id="MPN29280.1"/>
    </source>
</evidence>
<comment type="caution">
    <text evidence="1">The sequence shown here is derived from an EMBL/GenBank/DDBJ whole genome shotgun (WGS) entry which is preliminary data.</text>
</comment>
<gene>
    <name evidence="1" type="ORF">SDC9_176732</name>
</gene>
<proteinExistence type="predicted"/>
<accession>A0A645GSL8</accession>
<name>A0A645GSL8_9ZZZZ</name>